<organism evidence="6 7">
    <name type="scientific">Dielma fastidiosa</name>
    <dbReference type="NCBI Taxonomy" id="1034346"/>
    <lineage>
        <taxon>Bacteria</taxon>
        <taxon>Bacillati</taxon>
        <taxon>Bacillota</taxon>
        <taxon>Erysipelotrichia</taxon>
        <taxon>Erysipelotrichales</taxon>
        <taxon>Erysipelotrichaceae</taxon>
        <taxon>Dielma</taxon>
    </lineage>
</organism>
<feature type="binding site" evidence="5">
    <location>
        <position position="224"/>
    </location>
    <ligand>
        <name>isopentenyl diphosphate</name>
        <dbReference type="ChEBI" id="CHEBI:128769"/>
    </ligand>
</feature>
<feature type="binding site" evidence="5">
    <location>
        <position position="82"/>
    </location>
    <ligand>
        <name>isopentenyl diphosphate</name>
        <dbReference type="ChEBI" id="CHEBI:128769"/>
    </ligand>
</feature>
<evidence type="ECO:0000256" key="3">
    <source>
        <dbReference type="ARBA" id="ARBA00023004"/>
    </source>
</evidence>
<dbReference type="GO" id="GO:0051539">
    <property type="term" value="F:4 iron, 4 sulfur cluster binding"/>
    <property type="evidence" value="ECO:0007669"/>
    <property type="project" value="UniProtKB-UniRule"/>
</dbReference>
<feature type="binding site" evidence="5">
    <location>
        <position position="195"/>
    </location>
    <ligand>
        <name>[4Fe-4S] cluster</name>
        <dbReference type="ChEBI" id="CHEBI:49883"/>
    </ligand>
</feature>
<comment type="function">
    <text evidence="5">Catalyzes the conversion of 1-hydroxy-2-methyl-2-(E)-butenyl 4-diphosphate (HMBPP) into a mixture of isopentenyl diphosphate (IPP) and dimethylallyl diphosphate (DMAPP). Acts in the terminal step of the DOXP/MEP pathway for isoprenoid precursor biosynthesis.</text>
</comment>
<dbReference type="OrthoDB" id="9777362at2"/>
<evidence type="ECO:0000256" key="2">
    <source>
        <dbReference type="ARBA" id="ARBA00022723"/>
    </source>
</evidence>
<keyword evidence="7" id="KW-1185">Reference proteome</keyword>
<keyword evidence="1 5" id="KW-0004">4Fe-4S</keyword>
<comment type="caution">
    <text evidence="5">Lacks conserved residue(s) required for the propagation of feature annotation.</text>
</comment>
<feature type="binding site" evidence="5">
    <location>
        <position position="42"/>
    </location>
    <ligand>
        <name>isopentenyl diphosphate</name>
        <dbReference type="ChEBI" id="CHEBI:128769"/>
    </ligand>
</feature>
<dbReference type="Gene3D" id="3.40.50.11270">
    <property type="match status" value="1"/>
</dbReference>
<comment type="pathway">
    <text evidence="5">Isoprenoid biosynthesis; dimethylallyl diphosphate biosynthesis; dimethylallyl diphosphate from (2E)-4-hydroxy-3-methylbutenyl diphosphate: step 1/1.</text>
</comment>
<dbReference type="AlphaFoldDB" id="A0A318KLX4"/>
<keyword evidence="2 5" id="KW-0479">Metal-binding</keyword>
<evidence type="ECO:0000256" key="5">
    <source>
        <dbReference type="HAMAP-Rule" id="MF_00191"/>
    </source>
</evidence>
<evidence type="ECO:0000313" key="6">
    <source>
        <dbReference type="EMBL" id="PXX76865.1"/>
    </source>
</evidence>
<dbReference type="NCBIfam" id="TIGR00216">
    <property type="entry name" value="ispH_lytB"/>
    <property type="match status" value="1"/>
</dbReference>
<feature type="binding site" evidence="5">
    <location>
        <position position="222"/>
    </location>
    <ligand>
        <name>dimethylallyl diphosphate</name>
        <dbReference type="ChEBI" id="CHEBI:57623"/>
    </ligand>
</feature>
<keyword evidence="4 5" id="KW-0411">Iron-sulfur</keyword>
<comment type="similarity">
    <text evidence="5">Belongs to the IspH family.</text>
</comment>
<dbReference type="RefSeq" id="WP_022939649.1">
    <property type="nucleotide sequence ID" value="NZ_CABKRQ010000011.1"/>
</dbReference>
<dbReference type="PANTHER" id="PTHR30426">
    <property type="entry name" value="4-HYDROXY-3-METHYLBUT-2-ENYL DIPHOSPHATE REDUCTASE"/>
    <property type="match status" value="1"/>
</dbReference>
<dbReference type="UniPathway" id="UPA00056">
    <property type="reaction ID" value="UER00097"/>
</dbReference>
<evidence type="ECO:0000256" key="1">
    <source>
        <dbReference type="ARBA" id="ARBA00022485"/>
    </source>
</evidence>
<feature type="binding site" evidence="5">
    <location>
        <position position="224"/>
    </location>
    <ligand>
        <name>dimethylallyl diphosphate</name>
        <dbReference type="ChEBI" id="CHEBI:57623"/>
    </ligand>
</feature>
<feature type="binding site" evidence="5">
    <location>
        <position position="132"/>
    </location>
    <ligand>
        <name>dimethylallyl diphosphate</name>
        <dbReference type="ChEBI" id="CHEBI:57623"/>
    </ligand>
</feature>
<dbReference type="GO" id="GO:0050992">
    <property type="term" value="P:dimethylallyl diphosphate biosynthetic process"/>
    <property type="evidence" value="ECO:0007669"/>
    <property type="project" value="UniProtKB-UniRule"/>
</dbReference>
<comment type="caution">
    <text evidence="6">The sequence shown here is derived from an EMBL/GenBank/DDBJ whole genome shotgun (WGS) entry which is preliminary data.</text>
</comment>
<dbReference type="Proteomes" id="UP000247612">
    <property type="component" value="Unassembled WGS sequence"/>
</dbReference>
<dbReference type="InterPro" id="IPR003451">
    <property type="entry name" value="LytB/IspH"/>
</dbReference>
<feature type="binding site" evidence="5">
    <location>
        <position position="224"/>
    </location>
    <ligand>
        <name>(2E)-4-hydroxy-3-methylbut-2-enyl diphosphate</name>
        <dbReference type="ChEBI" id="CHEBI:128753"/>
    </ligand>
</feature>
<feature type="binding site" evidence="5">
    <location>
        <position position="42"/>
    </location>
    <ligand>
        <name>(2E)-4-hydroxy-3-methylbut-2-enyl diphosphate</name>
        <dbReference type="ChEBI" id="CHEBI:128753"/>
    </ligand>
</feature>
<dbReference type="GO" id="GO:0016114">
    <property type="term" value="P:terpenoid biosynthetic process"/>
    <property type="evidence" value="ECO:0007669"/>
    <property type="project" value="UniProtKB-UniRule"/>
</dbReference>
<feature type="binding site" evidence="5">
    <location>
        <position position="222"/>
    </location>
    <ligand>
        <name>(2E)-4-hydroxy-3-methylbut-2-enyl diphosphate</name>
        <dbReference type="ChEBI" id="CHEBI:128753"/>
    </ligand>
</feature>
<feature type="active site" description="Proton donor" evidence="5">
    <location>
        <position position="134"/>
    </location>
</feature>
<feature type="binding site" evidence="5">
    <location>
        <position position="42"/>
    </location>
    <ligand>
        <name>dimethylallyl diphosphate</name>
        <dbReference type="ChEBI" id="CHEBI:57623"/>
    </ligand>
</feature>
<feature type="binding site" evidence="5">
    <location>
        <position position="132"/>
    </location>
    <ligand>
        <name>isopentenyl diphosphate</name>
        <dbReference type="ChEBI" id="CHEBI:128769"/>
    </ligand>
</feature>
<feature type="binding site" evidence="5">
    <location>
        <position position="82"/>
    </location>
    <ligand>
        <name>dimethylallyl diphosphate</name>
        <dbReference type="ChEBI" id="CHEBI:57623"/>
    </ligand>
</feature>
<dbReference type="Pfam" id="PF02401">
    <property type="entry name" value="LYTB"/>
    <property type="match status" value="1"/>
</dbReference>
<proteinExistence type="inferred from homology"/>
<accession>A0A318KLX4</accession>
<evidence type="ECO:0000256" key="4">
    <source>
        <dbReference type="ARBA" id="ARBA00023014"/>
    </source>
</evidence>
<gene>
    <name evidence="5" type="primary">ispH</name>
    <name evidence="6" type="ORF">DES51_11360</name>
</gene>
<evidence type="ECO:0000313" key="7">
    <source>
        <dbReference type="Proteomes" id="UP000247612"/>
    </source>
</evidence>
<name>A0A318KLX4_9FIRM</name>
<comment type="cofactor">
    <cofactor evidence="5">
        <name>[4Fe-4S] cluster</name>
        <dbReference type="ChEBI" id="CHEBI:49883"/>
    </cofactor>
    <text evidence="5">Binds 1 [4Fe-4S] cluster per subunit.</text>
</comment>
<dbReference type="PANTHER" id="PTHR30426:SF0">
    <property type="entry name" value="4-HYDROXY-3-METHYLBUT-2-ENYL DIPHOSPHATE REDUCTASE"/>
    <property type="match status" value="1"/>
</dbReference>
<dbReference type="Gene3D" id="3.40.1010.20">
    <property type="entry name" value="4-hydroxy-3-methylbut-2-enyl diphosphate reductase, catalytic domain"/>
    <property type="match status" value="2"/>
</dbReference>
<comment type="catalytic activity">
    <reaction evidence="5">
        <text>isopentenyl diphosphate + 2 oxidized [2Fe-2S]-[ferredoxin] + H2O = (2E)-4-hydroxy-3-methylbut-2-enyl diphosphate + 2 reduced [2Fe-2S]-[ferredoxin] + 2 H(+)</text>
        <dbReference type="Rhea" id="RHEA:24488"/>
        <dbReference type="Rhea" id="RHEA-COMP:10000"/>
        <dbReference type="Rhea" id="RHEA-COMP:10001"/>
        <dbReference type="ChEBI" id="CHEBI:15377"/>
        <dbReference type="ChEBI" id="CHEBI:15378"/>
        <dbReference type="ChEBI" id="CHEBI:33737"/>
        <dbReference type="ChEBI" id="CHEBI:33738"/>
        <dbReference type="ChEBI" id="CHEBI:128753"/>
        <dbReference type="ChEBI" id="CHEBI:128769"/>
        <dbReference type="EC" id="1.17.7.4"/>
    </reaction>
</comment>
<feature type="binding site" evidence="5">
    <location>
        <position position="12"/>
    </location>
    <ligand>
        <name>[4Fe-4S] cluster</name>
        <dbReference type="ChEBI" id="CHEBI:49883"/>
    </ligand>
</feature>
<comment type="pathway">
    <text evidence="5">Isoprenoid biosynthesis; isopentenyl diphosphate biosynthesis via DXP pathway; isopentenyl diphosphate from 1-deoxy-D-xylulose 5-phosphate: step 6/6.</text>
</comment>
<dbReference type="HAMAP" id="MF_00191">
    <property type="entry name" value="IspH"/>
    <property type="match status" value="1"/>
</dbReference>
<feature type="binding site" evidence="5">
    <location>
        <position position="267"/>
    </location>
    <ligand>
        <name>(2E)-4-hydroxy-3-methylbut-2-enyl diphosphate</name>
        <dbReference type="ChEBI" id="CHEBI:128753"/>
    </ligand>
</feature>
<protein>
    <recommendedName>
        <fullName evidence="5">4-hydroxy-3-methylbut-2-enyl diphosphate reductase</fullName>
        <shortName evidence="5">HMBPP reductase</shortName>
        <ecNumber evidence="5">1.17.7.4</ecNumber>
    </recommendedName>
</protein>
<feature type="binding site" evidence="5">
    <location>
        <position position="82"/>
    </location>
    <ligand>
        <name>(2E)-4-hydroxy-3-methylbut-2-enyl diphosphate</name>
        <dbReference type="ChEBI" id="CHEBI:128753"/>
    </ligand>
</feature>
<keyword evidence="5" id="KW-0414">Isoprene biosynthesis</keyword>
<dbReference type="STRING" id="1034346.GCA_000313565_03370"/>
<keyword evidence="5" id="KW-0560">Oxidoreductase</keyword>
<reference evidence="6 7" key="1">
    <citation type="submission" date="2018-05" db="EMBL/GenBank/DDBJ databases">
        <title>Genomic Encyclopedia of Type Strains, Phase IV (KMG-IV): sequencing the most valuable type-strain genomes for metagenomic binning, comparative biology and taxonomic classification.</title>
        <authorList>
            <person name="Goeker M."/>
        </authorList>
    </citation>
    <scope>NUCLEOTIDE SEQUENCE [LARGE SCALE GENOMIC DNA]</scope>
    <source>
        <strain evidence="6 7">JC118</strain>
    </source>
</reference>
<feature type="binding site" evidence="5">
    <location>
        <position position="222"/>
    </location>
    <ligand>
        <name>isopentenyl diphosphate</name>
        <dbReference type="ChEBI" id="CHEBI:128769"/>
    </ligand>
</feature>
<sequence>MKIIKVQPRGYCKGVVRAIQIAKQTRLEHPDKKITVLGMLVHNQYVVDALKCLNIDTIEDKTKSRLELLDQIDEGIVLFTAHGIASQVKEKAAAKGLICVDASCPDVLSTQAIIKNALADGKHVAYIGKKGHPEAEAVLSISPTIQLIELHQPLPPLATPLFVTCQTTMSTSDVLAVFQEIKQAYPQAEIGEEICNATRIRQQAVHELQDVDVLIVVGDKQSNNSTRLAEIGRNHGIPHVLLIDDAAQLDLTAFHDDDVVAVTSGASTPSQLTAQVIDKLNGEPMKPLDLTRLL</sequence>
<feature type="binding site" evidence="5">
    <location>
        <position position="167"/>
    </location>
    <ligand>
        <name>(2E)-4-hydroxy-3-methylbut-2-enyl diphosphate</name>
        <dbReference type="ChEBI" id="CHEBI:128753"/>
    </ligand>
</feature>
<dbReference type="CDD" id="cd13944">
    <property type="entry name" value="lytB_ispH"/>
    <property type="match status" value="1"/>
</dbReference>
<dbReference type="GO" id="GO:0019288">
    <property type="term" value="P:isopentenyl diphosphate biosynthetic process, methylerythritol 4-phosphate pathway"/>
    <property type="evidence" value="ECO:0007669"/>
    <property type="project" value="UniProtKB-UniRule"/>
</dbReference>
<dbReference type="GO" id="GO:0046872">
    <property type="term" value="F:metal ion binding"/>
    <property type="evidence" value="ECO:0007669"/>
    <property type="project" value="UniProtKB-KW"/>
</dbReference>
<feature type="binding site" evidence="5">
    <location>
        <position position="267"/>
    </location>
    <ligand>
        <name>dimethylallyl diphosphate</name>
        <dbReference type="ChEBI" id="CHEBI:57623"/>
    </ligand>
</feature>
<dbReference type="EMBL" id="QJKH01000013">
    <property type="protein sequence ID" value="PXX76865.1"/>
    <property type="molecule type" value="Genomic_DNA"/>
</dbReference>
<dbReference type="GO" id="GO:0051745">
    <property type="term" value="F:4-hydroxy-3-methylbut-2-enyl diphosphate reductase activity"/>
    <property type="evidence" value="ECO:0007669"/>
    <property type="project" value="UniProtKB-UniRule"/>
</dbReference>
<feature type="binding site" evidence="5">
    <location>
        <position position="104"/>
    </location>
    <ligand>
        <name>[4Fe-4S] cluster</name>
        <dbReference type="ChEBI" id="CHEBI:49883"/>
    </ligand>
</feature>
<dbReference type="EC" id="1.17.7.4" evidence="5"/>
<feature type="binding site" evidence="5">
    <location>
        <position position="267"/>
    </location>
    <ligand>
        <name>isopentenyl diphosphate</name>
        <dbReference type="ChEBI" id="CHEBI:128769"/>
    </ligand>
</feature>
<dbReference type="UniPathway" id="UPA00059">
    <property type="reaction ID" value="UER00105"/>
</dbReference>
<comment type="catalytic activity">
    <reaction evidence="5">
        <text>dimethylallyl diphosphate + 2 oxidized [2Fe-2S]-[ferredoxin] + H2O = (2E)-4-hydroxy-3-methylbut-2-enyl diphosphate + 2 reduced [2Fe-2S]-[ferredoxin] + 2 H(+)</text>
        <dbReference type="Rhea" id="RHEA:24825"/>
        <dbReference type="Rhea" id="RHEA-COMP:10000"/>
        <dbReference type="Rhea" id="RHEA-COMP:10001"/>
        <dbReference type="ChEBI" id="CHEBI:15377"/>
        <dbReference type="ChEBI" id="CHEBI:15378"/>
        <dbReference type="ChEBI" id="CHEBI:33737"/>
        <dbReference type="ChEBI" id="CHEBI:33738"/>
        <dbReference type="ChEBI" id="CHEBI:57623"/>
        <dbReference type="ChEBI" id="CHEBI:128753"/>
        <dbReference type="EC" id="1.17.7.4"/>
    </reaction>
</comment>
<feature type="binding site" evidence="5">
    <location>
        <position position="132"/>
    </location>
    <ligand>
        <name>(2E)-4-hydroxy-3-methylbut-2-enyl diphosphate</name>
        <dbReference type="ChEBI" id="CHEBI:128753"/>
    </ligand>
</feature>
<keyword evidence="3 5" id="KW-0408">Iron</keyword>